<dbReference type="GO" id="GO:0005228">
    <property type="term" value="F:intracellular sodium-activated potassium channel activity"/>
    <property type="evidence" value="ECO:0007669"/>
    <property type="project" value="TreeGrafter"/>
</dbReference>
<evidence type="ECO:0000313" key="15">
    <source>
        <dbReference type="Proteomes" id="UP000230423"/>
    </source>
</evidence>
<sequence>MCLQPVHHDALRNIRNIAPENLKDCWTENLLLPMSLEDYYPWNICRLFLNAHFLLELVTSFPFIITIFFKEYRIMYVPVFLNCWLAKGSLHSMMLEALGQTWIARRKCGSDFSGGFSKNEKHVVVTITHLEMALVRDFLDEFYAHHENKDEHTILRSWAVKDFAPHVKQYVQIFRPETKMHLEHAEVLICEDEFKYALLANNCICPGISTFITLLMHTSKGDEGKNSSEPWHKVYGFHSGNELYMIKAEDSKFFGGFIGKSFTYASYCAHERYGVGLIGVKSDEPNAKTLLNPGVLYIIKATDVLYYMALTNEESLYNFHKDLKDQKKKADLASTIANVGEFHSQIRPVCLVTKYDARYILKARDQEALISGSLKMPSQPHPSMELLNEAKPGSSSESESEDYCEKCKGPCIRQKLDNLLRAGVSNAEHVVVVKEFASLAEEHLADCSTIITVQKIHR</sequence>
<keyword evidence="5" id="KW-0631">Potassium channel</keyword>
<evidence type="ECO:0000256" key="9">
    <source>
        <dbReference type="ARBA" id="ARBA00023136"/>
    </source>
</evidence>
<accession>A0A2G9URD5</accession>
<evidence type="ECO:0000256" key="1">
    <source>
        <dbReference type="ARBA" id="ARBA00004141"/>
    </source>
</evidence>
<organism evidence="14 15">
    <name type="scientific">Teladorsagia circumcincta</name>
    <name type="common">Brown stomach worm</name>
    <name type="synonym">Ostertagia circumcincta</name>
    <dbReference type="NCBI Taxonomy" id="45464"/>
    <lineage>
        <taxon>Eukaryota</taxon>
        <taxon>Metazoa</taxon>
        <taxon>Ecdysozoa</taxon>
        <taxon>Nematoda</taxon>
        <taxon>Chromadorea</taxon>
        <taxon>Rhabditida</taxon>
        <taxon>Rhabditina</taxon>
        <taxon>Rhabditomorpha</taxon>
        <taxon>Strongyloidea</taxon>
        <taxon>Trichostrongylidae</taxon>
        <taxon>Teladorsagia</taxon>
    </lineage>
</organism>
<evidence type="ECO:0000256" key="10">
    <source>
        <dbReference type="ARBA" id="ARBA00023303"/>
    </source>
</evidence>
<keyword evidence="7 12" id="KW-1133">Transmembrane helix</keyword>
<evidence type="ECO:0000256" key="2">
    <source>
        <dbReference type="ARBA" id="ARBA00022448"/>
    </source>
</evidence>
<evidence type="ECO:0000313" key="14">
    <source>
        <dbReference type="EMBL" id="PIO72040.1"/>
    </source>
</evidence>
<dbReference type="PANTHER" id="PTHR10027">
    <property type="entry name" value="CALCIUM-ACTIVATED POTASSIUM CHANNEL ALPHA CHAIN"/>
    <property type="match status" value="1"/>
</dbReference>
<evidence type="ECO:0000256" key="7">
    <source>
        <dbReference type="ARBA" id="ARBA00022989"/>
    </source>
</evidence>
<evidence type="ECO:0000256" key="11">
    <source>
        <dbReference type="SAM" id="MobiDB-lite"/>
    </source>
</evidence>
<comment type="subcellular location">
    <subcellularLocation>
        <location evidence="1">Membrane</location>
        <topology evidence="1">Multi-pass membrane protein</topology>
    </subcellularLocation>
</comment>
<keyword evidence="2" id="KW-0813">Transport</keyword>
<dbReference type="OrthoDB" id="257992at2759"/>
<keyword evidence="8" id="KW-0406">Ion transport</keyword>
<dbReference type="Proteomes" id="UP000230423">
    <property type="component" value="Unassembled WGS sequence"/>
</dbReference>
<evidence type="ECO:0000256" key="12">
    <source>
        <dbReference type="SAM" id="Phobius"/>
    </source>
</evidence>
<keyword evidence="6" id="KW-0630">Potassium</keyword>
<dbReference type="GO" id="GO:0005886">
    <property type="term" value="C:plasma membrane"/>
    <property type="evidence" value="ECO:0007669"/>
    <property type="project" value="TreeGrafter"/>
</dbReference>
<evidence type="ECO:0000256" key="3">
    <source>
        <dbReference type="ARBA" id="ARBA00022538"/>
    </source>
</evidence>
<dbReference type="PANTHER" id="PTHR10027:SF10">
    <property type="entry name" value="SLOWPOKE 2, ISOFORM D"/>
    <property type="match status" value="1"/>
</dbReference>
<evidence type="ECO:0000259" key="13">
    <source>
        <dbReference type="Pfam" id="PF03493"/>
    </source>
</evidence>
<protein>
    <submittedName>
        <fullName evidence="14">Calcium-activated BK potassium channel alpha subunit</fullName>
    </submittedName>
</protein>
<evidence type="ECO:0000256" key="6">
    <source>
        <dbReference type="ARBA" id="ARBA00022958"/>
    </source>
</evidence>
<keyword evidence="9 12" id="KW-0472">Membrane</keyword>
<dbReference type="InterPro" id="IPR047871">
    <property type="entry name" value="K_chnl_Slo-like"/>
</dbReference>
<keyword evidence="3" id="KW-0633">Potassium transport</keyword>
<keyword evidence="15" id="KW-1185">Reference proteome</keyword>
<dbReference type="EMBL" id="KZ345785">
    <property type="protein sequence ID" value="PIO72040.1"/>
    <property type="molecule type" value="Genomic_DNA"/>
</dbReference>
<gene>
    <name evidence="14" type="ORF">TELCIR_06044</name>
</gene>
<name>A0A2G9URD5_TELCI</name>
<evidence type="ECO:0000256" key="4">
    <source>
        <dbReference type="ARBA" id="ARBA00022692"/>
    </source>
</evidence>
<keyword evidence="4 12" id="KW-0812">Transmembrane</keyword>
<proteinExistence type="predicted"/>
<reference evidence="14 15" key="1">
    <citation type="submission" date="2015-09" db="EMBL/GenBank/DDBJ databases">
        <title>Draft genome of the parasitic nematode Teladorsagia circumcincta isolate WARC Sus (inbred).</title>
        <authorList>
            <person name="Mitreva M."/>
        </authorList>
    </citation>
    <scope>NUCLEOTIDE SEQUENCE [LARGE SCALE GENOMIC DNA]</scope>
    <source>
        <strain evidence="14 15">S</strain>
    </source>
</reference>
<feature type="transmembrane region" description="Helical" evidence="12">
    <location>
        <begin position="47"/>
        <end position="69"/>
    </location>
</feature>
<dbReference type="AlphaFoldDB" id="A0A2G9URD5"/>
<dbReference type="Pfam" id="PF03493">
    <property type="entry name" value="BK_channel_a"/>
    <property type="match status" value="1"/>
</dbReference>
<evidence type="ECO:0000256" key="5">
    <source>
        <dbReference type="ARBA" id="ARBA00022826"/>
    </source>
</evidence>
<dbReference type="GO" id="GO:0015271">
    <property type="term" value="F:outward rectifier potassium channel activity"/>
    <property type="evidence" value="ECO:0007669"/>
    <property type="project" value="TreeGrafter"/>
</dbReference>
<evidence type="ECO:0000256" key="8">
    <source>
        <dbReference type="ARBA" id="ARBA00023065"/>
    </source>
</evidence>
<keyword evidence="10 14" id="KW-0407">Ion channel</keyword>
<feature type="region of interest" description="Disordered" evidence="11">
    <location>
        <begin position="377"/>
        <end position="401"/>
    </location>
</feature>
<feature type="domain" description="Calcium-activated potassium channel BK alpha subunit" evidence="13">
    <location>
        <begin position="188"/>
        <end position="280"/>
    </location>
</feature>
<dbReference type="InterPro" id="IPR003929">
    <property type="entry name" value="K_chnl_BK_asu"/>
</dbReference>